<protein>
    <submittedName>
        <fullName evidence="1">Uncharacterized protein</fullName>
    </submittedName>
</protein>
<dbReference type="Proteomes" id="UP000821865">
    <property type="component" value="Chromosome 5"/>
</dbReference>
<proteinExistence type="predicted"/>
<accession>A0ACB8CSX5</accession>
<comment type="caution">
    <text evidence="1">The sequence shown here is derived from an EMBL/GenBank/DDBJ whole genome shotgun (WGS) entry which is preliminary data.</text>
</comment>
<evidence type="ECO:0000313" key="1">
    <source>
        <dbReference type="EMBL" id="KAH7950114.1"/>
    </source>
</evidence>
<keyword evidence="2" id="KW-1185">Reference proteome</keyword>
<gene>
    <name evidence="1" type="ORF">HPB49_019761</name>
</gene>
<reference evidence="1" key="1">
    <citation type="submission" date="2020-05" db="EMBL/GenBank/DDBJ databases">
        <title>Large-scale comparative analyses of tick genomes elucidate their genetic diversity and vector capacities.</title>
        <authorList>
            <person name="Jia N."/>
            <person name="Wang J."/>
            <person name="Shi W."/>
            <person name="Du L."/>
            <person name="Sun Y."/>
            <person name="Zhan W."/>
            <person name="Jiang J."/>
            <person name="Wang Q."/>
            <person name="Zhang B."/>
            <person name="Ji P."/>
            <person name="Sakyi L.B."/>
            <person name="Cui X."/>
            <person name="Yuan T."/>
            <person name="Jiang B."/>
            <person name="Yang W."/>
            <person name="Lam T.T.-Y."/>
            <person name="Chang Q."/>
            <person name="Ding S."/>
            <person name="Wang X."/>
            <person name="Zhu J."/>
            <person name="Ruan X."/>
            <person name="Zhao L."/>
            <person name="Wei J."/>
            <person name="Que T."/>
            <person name="Du C."/>
            <person name="Cheng J."/>
            <person name="Dai P."/>
            <person name="Han X."/>
            <person name="Huang E."/>
            <person name="Gao Y."/>
            <person name="Liu J."/>
            <person name="Shao H."/>
            <person name="Ye R."/>
            <person name="Li L."/>
            <person name="Wei W."/>
            <person name="Wang X."/>
            <person name="Wang C."/>
            <person name="Yang T."/>
            <person name="Huo Q."/>
            <person name="Li W."/>
            <person name="Guo W."/>
            <person name="Chen H."/>
            <person name="Zhou L."/>
            <person name="Ni X."/>
            <person name="Tian J."/>
            <person name="Zhou Y."/>
            <person name="Sheng Y."/>
            <person name="Liu T."/>
            <person name="Pan Y."/>
            <person name="Xia L."/>
            <person name="Li J."/>
            <person name="Zhao F."/>
            <person name="Cao W."/>
        </authorList>
    </citation>
    <scope>NUCLEOTIDE SEQUENCE</scope>
    <source>
        <strain evidence="1">Dsil-2018</strain>
    </source>
</reference>
<sequence length="98" mass="11188">MPHLPKGDYKIVIRPSGGHKISERGIVHLTAAVEDAAGILRDERQEDFVRPNNYQNILIVSTSDEERANKYQEVARVKIQDKFYETNAYETVPDMTAK</sequence>
<evidence type="ECO:0000313" key="2">
    <source>
        <dbReference type="Proteomes" id="UP000821865"/>
    </source>
</evidence>
<dbReference type="EMBL" id="CM023474">
    <property type="protein sequence ID" value="KAH7950114.1"/>
    <property type="molecule type" value="Genomic_DNA"/>
</dbReference>
<name>A0ACB8CSX5_DERSI</name>
<organism evidence="1 2">
    <name type="scientific">Dermacentor silvarum</name>
    <name type="common">Tick</name>
    <dbReference type="NCBI Taxonomy" id="543639"/>
    <lineage>
        <taxon>Eukaryota</taxon>
        <taxon>Metazoa</taxon>
        <taxon>Ecdysozoa</taxon>
        <taxon>Arthropoda</taxon>
        <taxon>Chelicerata</taxon>
        <taxon>Arachnida</taxon>
        <taxon>Acari</taxon>
        <taxon>Parasitiformes</taxon>
        <taxon>Ixodida</taxon>
        <taxon>Ixodoidea</taxon>
        <taxon>Ixodidae</taxon>
        <taxon>Rhipicephalinae</taxon>
        <taxon>Dermacentor</taxon>
    </lineage>
</organism>